<dbReference type="AlphaFoldDB" id="A0A951PRZ9"/>
<accession>A0A951PRZ9</accession>
<protein>
    <submittedName>
        <fullName evidence="1">Uncharacterized protein</fullName>
    </submittedName>
</protein>
<reference evidence="1" key="2">
    <citation type="journal article" date="2022" name="Microbiol. Resour. Announc.">
        <title>Metagenome Sequencing to Explore Phylogenomics of Terrestrial Cyanobacteria.</title>
        <authorList>
            <person name="Ward R.D."/>
            <person name="Stajich J.E."/>
            <person name="Johansen J.R."/>
            <person name="Huntemann M."/>
            <person name="Clum A."/>
            <person name="Foster B."/>
            <person name="Foster B."/>
            <person name="Roux S."/>
            <person name="Palaniappan K."/>
            <person name="Varghese N."/>
            <person name="Mukherjee S."/>
            <person name="Reddy T.B.K."/>
            <person name="Daum C."/>
            <person name="Copeland A."/>
            <person name="Chen I.A."/>
            <person name="Ivanova N.N."/>
            <person name="Kyrpides N.C."/>
            <person name="Shapiro N."/>
            <person name="Eloe-Fadrosh E.A."/>
            <person name="Pietrasiak N."/>
        </authorList>
    </citation>
    <scope>NUCLEOTIDE SEQUENCE</scope>
    <source>
        <strain evidence="1">CPER-KK1</strain>
    </source>
</reference>
<evidence type="ECO:0000313" key="2">
    <source>
        <dbReference type="Proteomes" id="UP000753908"/>
    </source>
</evidence>
<comment type="caution">
    <text evidence="1">The sequence shown here is derived from an EMBL/GenBank/DDBJ whole genome shotgun (WGS) entry which is preliminary data.</text>
</comment>
<proteinExistence type="predicted"/>
<evidence type="ECO:0000313" key="1">
    <source>
        <dbReference type="EMBL" id="MBW4549220.1"/>
    </source>
</evidence>
<dbReference type="EMBL" id="JAHHIF010000087">
    <property type="protein sequence ID" value="MBW4549220.1"/>
    <property type="molecule type" value="Genomic_DNA"/>
</dbReference>
<organism evidence="1 2">
    <name type="scientific">Symplocastrum torsivum CPER-KK1</name>
    <dbReference type="NCBI Taxonomy" id="450513"/>
    <lineage>
        <taxon>Bacteria</taxon>
        <taxon>Bacillati</taxon>
        <taxon>Cyanobacteriota</taxon>
        <taxon>Cyanophyceae</taxon>
        <taxon>Oscillatoriophycideae</taxon>
        <taxon>Oscillatoriales</taxon>
        <taxon>Microcoleaceae</taxon>
        <taxon>Symplocastrum</taxon>
    </lineage>
</organism>
<dbReference type="Proteomes" id="UP000753908">
    <property type="component" value="Unassembled WGS sequence"/>
</dbReference>
<name>A0A951PRZ9_9CYAN</name>
<sequence length="137" mass="15799">MSEQEIAELRSRIIELEQSDEIFARRANLLLDEIMLTRDQIGENAKAISESRRDIDQLASRMGELALSVSELRQNQQLLTFTVTQVLESISILRQTQTSFVEQAIADRQSFQTEIQRIWEYLMTTRPNGRGEHGSET</sequence>
<reference evidence="1" key="1">
    <citation type="submission" date="2021-05" db="EMBL/GenBank/DDBJ databases">
        <authorList>
            <person name="Pietrasiak N."/>
            <person name="Ward R."/>
            <person name="Stajich J.E."/>
            <person name="Kurbessoian T."/>
        </authorList>
    </citation>
    <scope>NUCLEOTIDE SEQUENCE</scope>
    <source>
        <strain evidence="1">CPER-KK1</strain>
    </source>
</reference>
<gene>
    <name evidence="1" type="ORF">KME25_33165</name>
</gene>